<feature type="chain" id="PRO_5046606045" evidence="2">
    <location>
        <begin position="24"/>
        <end position="97"/>
    </location>
</feature>
<dbReference type="PROSITE" id="PS50222">
    <property type="entry name" value="EF_HAND_2"/>
    <property type="match status" value="1"/>
</dbReference>
<dbReference type="EMBL" id="CP138858">
    <property type="protein sequence ID" value="WPJ98106.1"/>
    <property type="molecule type" value="Genomic_DNA"/>
</dbReference>
<dbReference type="InterPro" id="IPR011992">
    <property type="entry name" value="EF-hand-dom_pair"/>
</dbReference>
<organism evidence="4 5">
    <name type="scientific">Coraliomargarita algicola</name>
    <dbReference type="NCBI Taxonomy" id="3092156"/>
    <lineage>
        <taxon>Bacteria</taxon>
        <taxon>Pseudomonadati</taxon>
        <taxon>Verrucomicrobiota</taxon>
        <taxon>Opitutia</taxon>
        <taxon>Puniceicoccales</taxon>
        <taxon>Coraliomargaritaceae</taxon>
        <taxon>Coraliomargarita</taxon>
    </lineage>
</organism>
<evidence type="ECO:0000256" key="1">
    <source>
        <dbReference type="SAM" id="MobiDB-lite"/>
    </source>
</evidence>
<feature type="signal peptide" evidence="2">
    <location>
        <begin position="1"/>
        <end position="23"/>
    </location>
</feature>
<protein>
    <submittedName>
        <fullName evidence="4">EF-hand domain-containing protein</fullName>
    </submittedName>
</protein>
<gene>
    <name evidence="4" type="ORF">SH580_10385</name>
</gene>
<reference evidence="4 5" key="1">
    <citation type="submission" date="2023-11" db="EMBL/GenBank/DDBJ databases">
        <title>Coraliomargarita sp. nov., isolated from marine algae.</title>
        <authorList>
            <person name="Lee J.K."/>
            <person name="Baek J.H."/>
            <person name="Kim J.M."/>
            <person name="Choi D.G."/>
            <person name="Jeon C.O."/>
        </authorList>
    </citation>
    <scope>NUCLEOTIDE SEQUENCE [LARGE SCALE GENOMIC DNA]</scope>
    <source>
        <strain evidence="4 5">J2-16</strain>
    </source>
</reference>
<evidence type="ECO:0000313" key="5">
    <source>
        <dbReference type="Proteomes" id="UP001324993"/>
    </source>
</evidence>
<keyword evidence="5" id="KW-1185">Reference proteome</keyword>
<feature type="compositionally biased region" description="Basic and acidic residues" evidence="1">
    <location>
        <begin position="40"/>
        <end position="51"/>
    </location>
</feature>
<dbReference type="PROSITE" id="PS00018">
    <property type="entry name" value="EF_HAND_1"/>
    <property type="match status" value="1"/>
</dbReference>
<evidence type="ECO:0000313" key="4">
    <source>
        <dbReference type="EMBL" id="WPJ98106.1"/>
    </source>
</evidence>
<dbReference type="Proteomes" id="UP001324993">
    <property type="component" value="Chromosome"/>
</dbReference>
<feature type="region of interest" description="Disordered" evidence="1">
    <location>
        <begin position="21"/>
        <end position="51"/>
    </location>
</feature>
<proteinExistence type="predicted"/>
<name>A0ABZ0RSP9_9BACT</name>
<evidence type="ECO:0000259" key="3">
    <source>
        <dbReference type="PROSITE" id="PS50222"/>
    </source>
</evidence>
<dbReference type="SUPFAM" id="SSF47473">
    <property type="entry name" value="EF-hand"/>
    <property type="match status" value="1"/>
</dbReference>
<dbReference type="InterPro" id="IPR002048">
    <property type="entry name" value="EF_hand_dom"/>
</dbReference>
<accession>A0ABZ0RSP9</accession>
<dbReference type="Pfam" id="PF13202">
    <property type="entry name" value="EF-hand_5"/>
    <property type="match status" value="1"/>
</dbReference>
<dbReference type="InterPro" id="IPR018247">
    <property type="entry name" value="EF_Hand_1_Ca_BS"/>
</dbReference>
<keyword evidence="2" id="KW-0732">Signal</keyword>
<feature type="domain" description="EF-hand" evidence="3">
    <location>
        <begin position="56"/>
        <end position="91"/>
    </location>
</feature>
<dbReference type="PROSITE" id="PS51257">
    <property type="entry name" value="PROKAR_LIPOPROTEIN"/>
    <property type="match status" value="1"/>
</dbReference>
<sequence>MKLKALLLSAIFAACIVPSVSQAAKSDEGKKKPTPAEAFAKMDVDQSDGLSKEEVAKRKALVKKFDKLDADQDGELSLEEFTDASGKKPKKAKKGEE</sequence>
<dbReference type="Gene3D" id="1.10.238.10">
    <property type="entry name" value="EF-hand"/>
    <property type="match status" value="1"/>
</dbReference>
<evidence type="ECO:0000256" key="2">
    <source>
        <dbReference type="SAM" id="SignalP"/>
    </source>
</evidence>
<dbReference type="RefSeq" id="WP_319834911.1">
    <property type="nucleotide sequence ID" value="NZ_CP138858.1"/>
</dbReference>